<organism evidence="11 12">
    <name type="scientific">Aerococcus sanguinicola</name>
    <dbReference type="NCBI Taxonomy" id="119206"/>
    <lineage>
        <taxon>Bacteria</taxon>
        <taxon>Bacillati</taxon>
        <taxon>Bacillota</taxon>
        <taxon>Bacilli</taxon>
        <taxon>Lactobacillales</taxon>
        <taxon>Aerococcaceae</taxon>
        <taxon>Aerococcus</taxon>
    </lineage>
</organism>
<evidence type="ECO:0000256" key="5">
    <source>
        <dbReference type="ARBA" id="ARBA00022989"/>
    </source>
</evidence>
<dbReference type="RefSeq" id="WP_070626137.1">
    <property type="nucleotide sequence ID" value="NZ_VYWO01000006.1"/>
</dbReference>
<proteinExistence type="inferred from homology"/>
<dbReference type="EMBL" id="VYWO01000006">
    <property type="protein sequence ID" value="KAA9300128.1"/>
    <property type="molecule type" value="Genomic_DNA"/>
</dbReference>
<keyword evidence="5 7" id="KW-1133">Transmembrane helix</keyword>
<evidence type="ECO:0000313" key="12">
    <source>
        <dbReference type="Proteomes" id="UP000327148"/>
    </source>
</evidence>
<comment type="similarity">
    <text evidence="2">Belongs to the concentrative nucleoside transporter (CNT) (TC 2.A.41) family.</text>
</comment>
<evidence type="ECO:0000256" key="2">
    <source>
        <dbReference type="ARBA" id="ARBA00009033"/>
    </source>
</evidence>
<dbReference type="InterPro" id="IPR008276">
    <property type="entry name" value="C_nuclsd_transpt"/>
</dbReference>
<reference evidence="11 12" key="1">
    <citation type="submission" date="2019-09" db="EMBL/GenBank/DDBJ databases">
        <title>Draft genome sequence assemblies of isolates from the urinary tract.</title>
        <authorList>
            <person name="Mores C.R."/>
            <person name="Putonti C."/>
            <person name="Wolfe A.J."/>
        </authorList>
    </citation>
    <scope>NUCLEOTIDE SEQUENCE [LARGE SCALE GENOMIC DNA]</scope>
    <source>
        <strain evidence="11 12">UMB623</strain>
    </source>
</reference>
<feature type="transmembrane region" description="Helical" evidence="7">
    <location>
        <begin position="6"/>
        <end position="22"/>
    </location>
</feature>
<feature type="domain" description="Nucleoside transporter/FeoB GTPase Gate" evidence="10">
    <location>
        <begin position="92"/>
        <end position="189"/>
    </location>
</feature>
<evidence type="ECO:0000256" key="3">
    <source>
        <dbReference type="ARBA" id="ARBA00022475"/>
    </source>
</evidence>
<feature type="transmembrane region" description="Helical" evidence="7">
    <location>
        <begin position="90"/>
        <end position="117"/>
    </location>
</feature>
<name>A0A5N1GIF4_9LACT</name>
<evidence type="ECO:0000256" key="7">
    <source>
        <dbReference type="SAM" id="Phobius"/>
    </source>
</evidence>
<gene>
    <name evidence="11" type="ORF">F6I03_08185</name>
</gene>
<dbReference type="PANTHER" id="PTHR10590">
    <property type="entry name" value="SODIUM/NUCLEOSIDE COTRANSPORTER"/>
    <property type="match status" value="1"/>
</dbReference>
<dbReference type="Proteomes" id="UP000327148">
    <property type="component" value="Unassembled WGS sequence"/>
</dbReference>
<evidence type="ECO:0000259" key="8">
    <source>
        <dbReference type="Pfam" id="PF01773"/>
    </source>
</evidence>
<evidence type="ECO:0000259" key="10">
    <source>
        <dbReference type="Pfam" id="PF07670"/>
    </source>
</evidence>
<keyword evidence="4 7" id="KW-0812">Transmembrane</keyword>
<feature type="transmembrane region" description="Helical" evidence="7">
    <location>
        <begin position="376"/>
        <end position="396"/>
    </location>
</feature>
<accession>A0A5N1GIF4</accession>
<dbReference type="InterPro" id="IPR002668">
    <property type="entry name" value="CNT_N_dom"/>
</dbReference>
<evidence type="ECO:0000256" key="6">
    <source>
        <dbReference type="ARBA" id="ARBA00023136"/>
    </source>
</evidence>
<feature type="transmembrane region" description="Helical" evidence="7">
    <location>
        <begin position="166"/>
        <end position="187"/>
    </location>
</feature>
<dbReference type="OrthoDB" id="9766455at2"/>
<comment type="subcellular location">
    <subcellularLocation>
        <location evidence="1">Cell membrane</location>
        <topology evidence="1">Multi-pass membrane protein</topology>
    </subcellularLocation>
</comment>
<evidence type="ECO:0000256" key="1">
    <source>
        <dbReference type="ARBA" id="ARBA00004651"/>
    </source>
</evidence>
<dbReference type="AlphaFoldDB" id="A0A5N1GIF4"/>
<dbReference type="InterPro" id="IPR011657">
    <property type="entry name" value="CNT_C_dom"/>
</dbReference>
<dbReference type="Pfam" id="PF07670">
    <property type="entry name" value="Gate"/>
    <property type="match status" value="1"/>
</dbReference>
<evidence type="ECO:0000259" key="9">
    <source>
        <dbReference type="Pfam" id="PF07662"/>
    </source>
</evidence>
<feature type="domain" description="Concentrative nucleoside transporter N-terminal" evidence="8">
    <location>
        <begin position="8"/>
        <end position="80"/>
    </location>
</feature>
<dbReference type="GO" id="GO:0015293">
    <property type="term" value="F:symporter activity"/>
    <property type="evidence" value="ECO:0007669"/>
    <property type="project" value="TreeGrafter"/>
</dbReference>
<dbReference type="Pfam" id="PF01773">
    <property type="entry name" value="Nucleos_tra2_N"/>
    <property type="match status" value="1"/>
</dbReference>
<sequence length="397" mass="42729">MGIIRGLIGLAFIGGVGLLLSSNRKEIRYKNIALMIIIQLVLTFLLLNTSVGLTALGGVSEFFSWLIGQGTAGVDFVFGGIEIAEGATVFFLHVLMPLVFISALIGILDYLGILNFIIKWVGWIINKITGMGELESYMPVATTLLGSPQVFITIKDTIPNLNANQLFTVCMTVISSASASMLASYMTMLEGQYVVMATFLNFFSGLIIAGLLNPYTSDVASIEKLEIEEEVKERQPFFEMLGEYISSGFDLAVIVAAMVIGFISLITFLNNSMDLITGITFTQVLGYILAPVAWLIGIPKEDIVRIGSVMASKLLTNEFVAMGEIVNLKDTLSEKSIAMISVYTISFANFGTLGIISGAVKAISGEKAKDVAKFSLKLILGGTMAGLLTATIVGFFF</sequence>
<evidence type="ECO:0000256" key="4">
    <source>
        <dbReference type="ARBA" id="ARBA00022692"/>
    </source>
</evidence>
<dbReference type="GO" id="GO:0005337">
    <property type="term" value="F:nucleoside transmembrane transporter activity"/>
    <property type="evidence" value="ECO:0007669"/>
    <property type="project" value="InterPro"/>
</dbReference>
<dbReference type="InterPro" id="IPR011642">
    <property type="entry name" value="Gate_dom"/>
</dbReference>
<feature type="transmembrane region" description="Helical" evidence="7">
    <location>
        <begin position="34"/>
        <end position="56"/>
    </location>
</feature>
<dbReference type="Pfam" id="PF07662">
    <property type="entry name" value="Nucleos_tra2_C"/>
    <property type="match status" value="1"/>
</dbReference>
<feature type="transmembrane region" description="Helical" evidence="7">
    <location>
        <begin position="193"/>
        <end position="212"/>
    </location>
</feature>
<dbReference type="GO" id="GO:0005886">
    <property type="term" value="C:plasma membrane"/>
    <property type="evidence" value="ECO:0007669"/>
    <property type="project" value="UniProtKB-SubCell"/>
</dbReference>
<feature type="transmembrane region" description="Helical" evidence="7">
    <location>
        <begin position="249"/>
        <end position="269"/>
    </location>
</feature>
<dbReference type="PANTHER" id="PTHR10590:SF23">
    <property type="entry name" value="NUPC_NUPG FAMILY NUCLEOSIDE CNT TRANSPORTER"/>
    <property type="match status" value="1"/>
</dbReference>
<feature type="domain" description="Concentrative nucleoside transporter C-terminal" evidence="9">
    <location>
        <begin position="193"/>
        <end position="394"/>
    </location>
</feature>
<comment type="caution">
    <text evidence="11">The sequence shown here is derived from an EMBL/GenBank/DDBJ whole genome shotgun (WGS) entry which is preliminary data.</text>
</comment>
<evidence type="ECO:0000313" key="11">
    <source>
        <dbReference type="EMBL" id="KAA9300128.1"/>
    </source>
</evidence>
<keyword evidence="3" id="KW-1003">Cell membrane</keyword>
<feature type="transmembrane region" description="Helical" evidence="7">
    <location>
        <begin position="337"/>
        <end position="356"/>
    </location>
</feature>
<keyword evidence="6 7" id="KW-0472">Membrane</keyword>
<feature type="transmembrane region" description="Helical" evidence="7">
    <location>
        <begin position="275"/>
        <end position="296"/>
    </location>
</feature>
<protein>
    <submittedName>
        <fullName evidence="11">NupC/NupG family nucleoside CNT transporter</fullName>
    </submittedName>
</protein>